<evidence type="ECO:0000259" key="3">
    <source>
        <dbReference type="PROSITE" id="PS50977"/>
    </source>
</evidence>
<dbReference type="Pfam" id="PF14246">
    <property type="entry name" value="TetR_C_7"/>
    <property type="match status" value="1"/>
</dbReference>
<dbReference type="InterPro" id="IPR050109">
    <property type="entry name" value="HTH-type_TetR-like_transc_reg"/>
</dbReference>
<organism evidence="4 5">
    <name type="scientific">Vibrio bivalvicida</name>
    <dbReference type="NCBI Taxonomy" id="1276888"/>
    <lineage>
        <taxon>Bacteria</taxon>
        <taxon>Pseudomonadati</taxon>
        <taxon>Pseudomonadota</taxon>
        <taxon>Gammaproteobacteria</taxon>
        <taxon>Vibrionales</taxon>
        <taxon>Vibrionaceae</taxon>
        <taxon>Vibrio</taxon>
        <taxon>Vibrio oreintalis group</taxon>
    </lineage>
</organism>
<dbReference type="Proteomes" id="UP000078406">
    <property type="component" value="Unassembled WGS sequence"/>
</dbReference>
<dbReference type="InterPro" id="IPR009057">
    <property type="entry name" value="Homeodomain-like_sf"/>
</dbReference>
<evidence type="ECO:0000313" key="5">
    <source>
        <dbReference type="Proteomes" id="UP000078406"/>
    </source>
</evidence>
<accession>A0A177Y1V3</accession>
<dbReference type="AlphaFoldDB" id="A0A177Y1V3"/>
<evidence type="ECO:0000256" key="1">
    <source>
        <dbReference type="ARBA" id="ARBA00023125"/>
    </source>
</evidence>
<comment type="caution">
    <text evidence="4">The sequence shown here is derived from an EMBL/GenBank/DDBJ whole genome shotgun (WGS) entry which is preliminary data.</text>
</comment>
<name>A0A177Y1V3_9VIBR</name>
<dbReference type="Pfam" id="PF00440">
    <property type="entry name" value="TetR_N"/>
    <property type="match status" value="1"/>
</dbReference>
<dbReference type="PROSITE" id="PS01081">
    <property type="entry name" value="HTH_TETR_1"/>
    <property type="match status" value="1"/>
</dbReference>
<dbReference type="InterPro" id="IPR039536">
    <property type="entry name" value="TetR_C_Proteobacteria"/>
</dbReference>
<keyword evidence="1 2" id="KW-0238">DNA-binding</keyword>
<dbReference type="PROSITE" id="PS50977">
    <property type="entry name" value="HTH_TETR_2"/>
    <property type="match status" value="1"/>
</dbReference>
<feature type="DNA-binding region" description="H-T-H motif" evidence="2">
    <location>
        <begin position="32"/>
        <end position="51"/>
    </location>
</feature>
<evidence type="ECO:0000256" key="2">
    <source>
        <dbReference type="PROSITE-ProRule" id="PRU00335"/>
    </source>
</evidence>
<dbReference type="RefSeq" id="WP_049844581.1">
    <property type="nucleotide sequence ID" value="NZ_LLEI02000021.1"/>
</dbReference>
<dbReference type="Gene3D" id="1.10.357.10">
    <property type="entry name" value="Tetracycline Repressor, domain 2"/>
    <property type="match status" value="1"/>
</dbReference>
<feature type="domain" description="HTH tetR-type" evidence="3">
    <location>
        <begin position="9"/>
        <end position="69"/>
    </location>
</feature>
<protein>
    <submittedName>
        <fullName evidence="4">TetR family transcriptional regulator</fullName>
    </submittedName>
</protein>
<dbReference type="InterPro" id="IPR023772">
    <property type="entry name" value="DNA-bd_HTH_TetR-type_CS"/>
</dbReference>
<dbReference type="InterPro" id="IPR001647">
    <property type="entry name" value="HTH_TetR"/>
</dbReference>
<gene>
    <name evidence="4" type="ORF">APB76_05755</name>
</gene>
<dbReference type="PANTHER" id="PTHR30328">
    <property type="entry name" value="TRANSCRIPTIONAL REPRESSOR"/>
    <property type="match status" value="1"/>
</dbReference>
<proteinExistence type="predicted"/>
<dbReference type="Gene3D" id="1.10.10.60">
    <property type="entry name" value="Homeodomain-like"/>
    <property type="match status" value="1"/>
</dbReference>
<reference evidence="4 5" key="1">
    <citation type="journal article" date="2016" name="Syst. Appl. Microbiol.">
        <title>Vibrio bivalvicida sp. nov., a novel larval pathogen for bivalve molluscs reared in a hatchery.</title>
        <authorList>
            <person name="Dubert J."/>
            <person name="Romalde J.L."/>
            <person name="Prado S."/>
            <person name="Barja J.L."/>
        </authorList>
    </citation>
    <scope>NUCLEOTIDE SEQUENCE [LARGE SCALE GENOMIC DNA]</scope>
    <source>
        <strain evidence="4 5">605</strain>
    </source>
</reference>
<dbReference type="PRINTS" id="PR00455">
    <property type="entry name" value="HTHTETR"/>
</dbReference>
<dbReference type="SUPFAM" id="SSF46689">
    <property type="entry name" value="Homeodomain-like"/>
    <property type="match status" value="1"/>
</dbReference>
<dbReference type="PANTHER" id="PTHR30328:SF54">
    <property type="entry name" value="HTH-TYPE TRANSCRIPTIONAL REPRESSOR SCO4008"/>
    <property type="match status" value="1"/>
</dbReference>
<dbReference type="EMBL" id="LLEI02000021">
    <property type="protein sequence ID" value="OAJ94787.1"/>
    <property type="molecule type" value="Genomic_DNA"/>
</dbReference>
<dbReference type="GO" id="GO:0003677">
    <property type="term" value="F:DNA binding"/>
    <property type="evidence" value="ECO:0007669"/>
    <property type="project" value="UniProtKB-UniRule"/>
</dbReference>
<evidence type="ECO:0000313" key="4">
    <source>
        <dbReference type="EMBL" id="OAJ94787.1"/>
    </source>
</evidence>
<sequence length="207" mass="23333">MDKRNQRSERTKFGIILAAIECYKEMGVQGASLELIAKKANSTKPTVYSHFGSKENLYKAVVGYIMEEEKLNHALPDFNPAIDIRQQLIDIFTLQLEHIMQCEKRRLLVAITIEAMCQGKCHLNEVESIKACPMEAWLEEAIRHGALPQQNTAELATNLWALVKGRTFFPEFLGMAANDSAERQSNLESAIDFFLGCQGIKSKTPNQ</sequence>